<keyword evidence="3" id="KW-1185">Reference proteome</keyword>
<name>A0ABD3HZ00_9MARC</name>
<feature type="compositionally biased region" description="Basic and acidic residues" evidence="1">
    <location>
        <begin position="134"/>
        <end position="157"/>
    </location>
</feature>
<feature type="region of interest" description="Disordered" evidence="1">
    <location>
        <begin position="134"/>
        <end position="179"/>
    </location>
</feature>
<gene>
    <name evidence="2" type="ORF">R1sor_010100</name>
</gene>
<proteinExistence type="predicted"/>
<evidence type="ECO:0000256" key="1">
    <source>
        <dbReference type="SAM" id="MobiDB-lite"/>
    </source>
</evidence>
<sequence length="252" mass="28100">MAKKDAQLYFEDLVNIIRTKFPVQGVWFITLNVKDAALVLWKHKTPDPISLGILLKTITNTSKVLKVLAMKDGGGFVRLILDPKFLDRQISKTALGPGLMSAERGQEREIARDVKASHKHEAERLAVAKAKFFPKEKGSQSKSSMDKDSLSSKDKGKSVVQEAPKKKPSVPTQGPKEKLLGSSIAAETAWLSSESKSDSNKRKRDHRLHQLRLRRPLLRSPLKATTLEVVILTRISLTPPTLAPNPLHHRSR</sequence>
<comment type="caution">
    <text evidence="2">The sequence shown here is derived from an EMBL/GenBank/DDBJ whole genome shotgun (WGS) entry which is preliminary data.</text>
</comment>
<reference evidence="2 3" key="1">
    <citation type="submission" date="2024-09" db="EMBL/GenBank/DDBJ databases">
        <title>Chromosome-scale assembly of Riccia sorocarpa.</title>
        <authorList>
            <person name="Paukszto L."/>
        </authorList>
    </citation>
    <scope>NUCLEOTIDE SEQUENCE [LARGE SCALE GENOMIC DNA]</scope>
    <source>
        <strain evidence="2">LP-2024</strain>
        <tissue evidence="2">Aerial parts of the thallus</tissue>
    </source>
</reference>
<dbReference type="EMBL" id="JBJQOH010000002">
    <property type="protein sequence ID" value="KAL3696024.1"/>
    <property type="molecule type" value="Genomic_DNA"/>
</dbReference>
<evidence type="ECO:0000313" key="3">
    <source>
        <dbReference type="Proteomes" id="UP001633002"/>
    </source>
</evidence>
<organism evidence="2 3">
    <name type="scientific">Riccia sorocarpa</name>
    <dbReference type="NCBI Taxonomy" id="122646"/>
    <lineage>
        <taxon>Eukaryota</taxon>
        <taxon>Viridiplantae</taxon>
        <taxon>Streptophyta</taxon>
        <taxon>Embryophyta</taxon>
        <taxon>Marchantiophyta</taxon>
        <taxon>Marchantiopsida</taxon>
        <taxon>Marchantiidae</taxon>
        <taxon>Marchantiales</taxon>
        <taxon>Ricciaceae</taxon>
        <taxon>Riccia</taxon>
    </lineage>
</organism>
<dbReference type="AlphaFoldDB" id="A0ABD3HZ00"/>
<evidence type="ECO:0000313" key="2">
    <source>
        <dbReference type="EMBL" id="KAL3696024.1"/>
    </source>
</evidence>
<accession>A0ABD3HZ00</accession>
<protein>
    <submittedName>
        <fullName evidence="2">Uncharacterized protein</fullName>
    </submittedName>
</protein>
<dbReference type="Proteomes" id="UP001633002">
    <property type="component" value="Unassembled WGS sequence"/>
</dbReference>